<sequence length="99" mass="10343">MSKDKRVKGCSNPECPKAESKVQYKSDECFCVTCGSELVFVCAKCHGPLDDEGAKHRVCAACEAAAEDKKAKIVDGAKKAGGVVVGVAGTAIAVLLKKR</sequence>
<gene>
    <name evidence="1" type="ORF">DMP08_02710</name>
</gene>
<dbReference type="EMBL" id="QICD01000003">
    <property type="protein sequence ID" value="RNL48085.1"/>
    <property type="molecule type" value="Genomic_DNA"/>
</dbReference>
<evidence type="ECO:0000313" key="2">
    <source>
        <dbReference type="Proteomes" id="UP000278632"/>
    </source>
</evidence>
<comment type="caution">
    <text evidence="1">The sequence shown here is derived from an EMBL/GenBank/DDBJ whole genome shotgun (WGS) entry which is preliminary data.</text>
</comment>
<dbReference type="Proteomes" id="UP000278632">
    <property type="component" value="Unassembled WGS sequence"/>
</dbReference>
<protein>
    <submittedName>
        <fullName evidence="1">Uncharacterized protein</fullName>
    </submittedName>
</protein>
<keyword evidence="2" id="KW-1185">Reference proteome</keyword>
<organism evidence="1 2">
    <name type="scientific">Paraeggerthella hongkongensis</name>
    <dbReference type="NCBI Taxonomy" id="230658"/>
    <lineage>
        <taxon>Bacteria</taxon>
        <taxon>Bacillati</taxon>
        <taxon>Actinomycetota</taxon>
        <taxon>Coriobacteriia</taxon>
        <taxon>Eggerthellales</taxon>
        <taxon>Eggerthellaceae</taxon>
        <taxon>Paraeggerthella</taxon>
    </lineage>
</organism>
<name>A0A3N0BJW4_9ACTN</name>
<evidence type="ECO:0000313" key="1">
    <source>
        <dbReference type="EMBL" id="RNL48085.1"/>
    </source>
</evidence>
<dbReference type="RefSeq" id="WP_123191463.1">
    <property type="nucleotide sequence ID" value="NZ_QICD01000003.1"/>
</dbReference>
<dbReference type="AlphaFoldDB" id="A0A3N0BJW4"/>
<accession>A0A3N0BJW4</accession>
<proteinExistence type="predicted"/>
<reference evidence="2" key="1">
    <citation type="submission" date="2018-05" db="EMBL/GenBank/DDBJ databases">
        <title>Genome Sequencing of selected type strains of the family Eggerthellaceae.</title>
        <authorList>
            <person name="Danylec N."/>
            <person name="Stoll D.A."/>
            <person name="Doetsch A."/>
            <person name="Huch M."/>
        </authorList>
    </citation>
    <scope>NUCLEOTIDE SEQUENCE [LARGE SCALE GENOMIC DNA]</scope>
    <source>
        <strain evidence="2">DSM 16106</strain>
    </source>
</reference>